<comment type="subcellular location">
    <subcellularLocation>
        <location evidence="1">Cytoplasm</location>
        <location evidence="1">Cytoskeleton</location>
        <location evidence="1">Spindle</location>
    </subcellularLocation>
    <subcellularLocation>
        <location evidence="2">Midbody</location>
    </subcellularLocation>
</comment>
<evidence type="ECO:0000256" key="5">
    <source>
        <dbReference type="ARBA" id="ARBA00023212"/>
    </source>
</evidence>
<evidence type="ECO:0000256" key="3">
    <source>
        <dbReference type="ARBA" id="ARBA00022490"/>
    </source>
</evidence>
<evidence type="ECO:0000256" key="2">
    <source>
        <dbReference type="ARBA" id="ARBA00004214"/>
    </source>
</evidence>
<evidence type="ECO:0000313" key="9">
    <source>
        <dbReference type="Ensembl" id="ENSXETP00000065800"/>
    </source>
</evidence>
<feature type="domain" description="Right handed beta helix" evidence="7">
    <location>
        <begin position="471"/>
        <end position="594"/>
    </location>
</feature>
<dbReference type="AlphaFoldDB" id="A0A6I8Q0U6"/>
<gene>
    <name evidence="9" type="primary">shcbp1</name>
</gene>
<proteinExistence type="predicted"/>
<sequence>MSPAGLHSSTNQYIQQHLCHLLLKSHHCKTARRRTSKRCWTLLKLKTICKQQIHRKLKLPAFPSVDWLLKLSVLFQEEGDSGSDYGSYKRLGKVIARTVPAGNMLFPDLFQTNNLLFYERFEAYKDYVLGDCKPSEVKEFIAEYLEKAIEPSGWKAIWHTDVFDVLVEVTDVEFSSLNAIVQLCEPFLCESRVSSITHESINDLLEVKDQRVPLQELRVVFDESGLYDQTALAIEHVRFFYQQIWQPWDEEEEDYFDYFVRCVEPRLRLHYDILEDRIPSGLVAEYRSLLLQCEEVYMQFTNLRNNLSNKDSDSESELDNVSMVEGMKMDDEMENLKRKLKLIENPLLRYLFCYQRNSGSYNVQAKGPRPTGGKVIHVVSTSMSITTLQCLTRERLQPESGNKDLEIQFHRDPLEAVNACYEGDLVIICPGLYTIYGLINIMDSIEIEGYGLPDDVVIEKRGKGDSFVDCNGAHIKISNVKFVQHEAVEGIITIHSGKTELDNCVLQCETTGITVKKSAELLMKYSDLYGAKGAGMEIYPGSKCTLIGNGIHHCRDGILIKDFIDVVYEIPKIIMENNVIHNNEGYAVVLVKPSPDFEKNSHNEELKGELLDTNMIEEEANSNILQPNLNEAIGVEDKAIGQSDLLEEDKSNPTFAKVEVECEYAVDCEESEGNQVIATELVANTRRKTQLHKKRLSTLGIVTADDNNLTSQEIFVSIVGNQFKRNGKGSFGTFLF</sequence>
<feature type="domain" description="SHC SH2" evidence="8">
    <location>
        <begin position="119"/>
        <end position="349"/>
    </location>
</feature>
<dbReference type="PANTHER" id="PTHR14695:SF8">
    <property type="entry name" value="SHC SH2 DOMAIN-BINDING PROTEIN 1"/>
    <property type="match status" value="1"/>
</dbReference>
<dbReference type="InterPro" id="IPR045140">
    <property type="entry name" value="SHCBP1-like"/>
</dbReference>
<organism evidence="9">
    <name type="scientific">Xenopus tropicalis</name>
    <name type="common">Western clawed frog</name>
    <name type="synonym">Silurana tropicalis</name>
    <dbReference type="NCBI Taxonomy" id="8364"/>
    <lineage>
        <taxon>Eukaryota</taxon>
        <taxon>Metazoa</taxon>
        <taxon>Chordata</taxon>
        <taxon>Craniata</taxon>
        <taxon>Vertebrata</taxon>
        <taxon>Euteleostomi</taxon>
        <taxon>Amphibia</taxon>
        <taxon>Batrachia</taxon>
        <taxon>Anura</taxon>
        <taxon>Pipoidea</taxon>
        <taxon>Pipidae</taxon>
        <taxon>Xenopodinae</taxon>
        <taxon>Xenopus</taxon>
        <taxon>Silurana</taxon>
    </lineage>
</organism>
<protein>
    <submittedName>
        <fullName evidence="9">SHC SH2-domain binding protein 1</fullName>
    </submittedName>
</protein>
<dbReference type="Ensembl" id="ENSXETT00000066692">
    <property type="protein sequence ID" value="ENSXETP00000065800"/>
    <property type="gene ID" value="ENSXETG00000017069"/>
</dbReference>
<evidence type="ECO:0000256" key="4">
    <source>
        <dbReference type="ARBA" id="ARBA00022737"/>
    </source>
</evidence>
<evidence type="ECO:0000256" key="6">
    <source>
        <dbReference type="ARBA" id="ARBA00058696"/>
    </source>
</evidence>
<evidence type="ECO:0000256" key="1">
    <source>
        <dbReference type="ARBA" id="ARBA00004186"/>
    </source>
</evidence>
<dbReference type="Pfam" id="PF13229">
    <property type="entry name" value="Beta_helix"/>
    <property type="match status" value="1"/>
</dbReference>
<dbReference type="GO" id="GO:0005819">
    <property type="term" value="C:spindle"/>
    <property type="evidence" value="ECO:0007669"/>
    <property type="project" value="UniProtKB-SubCell"/>
</dbReference>
<dbReference type="Pfam" id="PF23762">
    <property type="entry name" value="SHCBP_N"/>
    <property type="match status" value="1"/>
</dbReference>
<dbReference type="InterPro" id="IPR012334">
    <property type="entry name" value="Pectin_lyas_fold"/>
</dbReference>
<comment type="function">
    <text evidence="6">May play a role in signaling pathways governing cellular proliferation.</text>
</comment>
<dbReference type="FunCoup" id="A0A6I8Q0U6">
    <property type="interactions" value="896"/>
</dbReference>
<dbReference type="Bgee" id="ENSXETG00000017069">
    <property type="expression patterns" value="Expressed in testis and 10 other cell types or tissues"/>
</dbReference>
<dbReference type="SMART" id="SM00710">
    <property type="entry name" value="PbH1"/>
    <property type="match status" value="4"/>
</dbReference>
<keyword evidence="4" id="KW-0677">Repeat</keyword>
<reference evidence="9" key="1">
    <citation type="journal article" date="2010" name="Science">
        <title>The genome of the Western clawed frog Xenopus tropicalis.</title>
        <authorList>
            <person name="Hellsten U."/>
            <person name="Harland R.M."/>
            <person name="Gilchrist M.J."/>
            <person name="Hendrix D."/>
            <person name="Jurka J."/>
            <person name="Kapitonov V."/>
            <person name="Ovcharenko I."/>
            <person name="Putnam N.H."/>
            <person name="Shu S."/>
            <person name="Taher L."/>
            <person name="Blitz I.L."/>
            <person name="Blumberg B."/>
            <person name="Dichmann D.S."/>
            <person name="Dubchak I."/>
            <person name="Amaya E."/>
            <person name="Detter J.C."/>
            <person name="Fletcher R."/>
            <person name="Gerhard D.S."/>
            <person name="Goodstein D."/>
            <person name="Graves T."/>
            <person name="Grigoriev I.V."/>
            <person name="Grimwood J."/>
            <person name="Kawashima T."/>
            <person name="Lindquist E."/>
            <person name="Lucas S.M."/>
            <person name="Mead P.E."/>
            <person name="Mitros T."/>
            <person name="Ogino H."/>
            <person name="Ohta Y."/>
            <person name="Poliakov A.V."/>
            <person name="Pollet N."/>
            <person name="Robert J."/>
            <person name="Salamov A."/>
            <person name="Sater A.K."/>
            <person name="Schmutz J."/>
            <person name="Terry A."/>
            <person name="Vize P.D."/>
            <person name="Warren W.C."/>
            <person name="Wells D."/>
            <person name="Wills A."/>
            <person name="Wilson R.K."/>
            <person name="Zimmerman L.B."/>
            <person name="Zorn A.M."/>
            <person name="Grainger R."/>
            <person name="Grammer T."/>
            <person name="Khokha M.K."/>
            <person name="Richardson P.M."/>
            <person name="Rokhsar D.S."/>
        </authorList>
    </citation>
    <scope>NUCLEOTIDE SEQUENCE [LARGE SCALE GENOMIC DNA]</scope>
    <source>
        <strain evidence="9">Nigerian</strain>
    </source>
</reference>
<dbReference type="InterPro" id="IPR011050">
    <property type="entry name" value="Pectin_lyase_fold/virulence"/>
</dbReference>
<dbReference type="GeneTree" id="ENSGT00940000166163"/>
<reference evidence="9" key="2">
    <citation type="submission" date="2020-05" db="UniProtKB">
        <authorList>
            <consortium name="Ensembl"/>
        </authorList>
    </citation>
    <scope>IDENTIFICATION</scope>
</reference>
<keyword evidence="5" id="KW-0206">Cytoskeleton</keyword>
<dbReference type="GO" id="GO:0030496">
    <property type="term" value="C:midbody"/>
    <property type="evidence" value="ECO:0007669"/>
    <property type="project" value="UniProtKB-SubCell"/>
</dbReference>
<dbReference type="Gene3D" id="2.160.20.10">
    <property type="entry name" value="Single-stranded right-handed beta-helix, Pectin lyase-like"/>
    <property type="match status" value="1"/>
</dbReference>
<keyword evidence="3" id="KW-0963">Cytoplasm</keyword>
<accession>A0A6I8Q0U6</accession>
<name>A0A6I8Q0U6_XENTR</name>
<dbReference type="InParanoid" id="A0A6I8Q0U6"/>
<dbReference type="InterPro" id="IPR006626">
    <property type="entry name" value="PbH1"/>
</dbReference>
<dbReference type="FunFam" id="2.160.20.10:FF:000081">
    <property type="entry name" value="SHC SH2 domain-binding protein 1 homolog A"/>
    <property type="match status" value="1"/>
</dbReference>
<dbReference type="Xenbase" id="XB-GENE-5807675">
    <property type="gene designation" value="shcbp1"/>
</dbReference>
<evidence type="ECO:0000259" key="8">
    <source>
        <dbReference type="Pfam" id="PF23762"/>
    </source>
</evidence>
<dbReference type="PANTHER" id="PTHR14695">
    <property type="entry name" value="SHC SH2-DOMAIN BINDING PROTEIN 1-RELATED"/>
    <property type="match status" value="1"/>
</dbReference>
<dbReference type="InterPro" id="IPR057508">
    <property type="entry name" value="SHCBP-like_N"/>
</dbReference>
<dbReference type="SUPFAM" id="SSF51126">
    <property type="entry name" value="Pectin lyase-like"/>
    <property type="match status" value="1"/>
</dbReference>
<evidence type="ECO:0000259" key="7">
    <source>
        <dbReference type="Pfam" id="PF13229"/>
    </source>
</evidence>
<dbReference type="InterPro" id="IPR039448">
    <property type="entry name" value="Beta_helix"/>
</dbReference>